<dbReference type="FunFam" id="3.30.720.10:FF:000003">
    <property type="entry name" value="Signal recognition particle 14"/>
    <property type="match status" value="1"/>
</dbReference>
<comment type="function">
    <text evidence="8">Component of the signal recognition particle (SRP) complex, a ribonucleoprotein complex that mediates the cotranslational targeting of secretory and membrane proteins to the endoplasmic reticulum (ER). SRP9 together with SRP14 and the Alu portion of the SRP RNA, constitutes the elongation arrest domain of SRP. The complex of SRP9 and SRP14 is required for SRP RNA binding.</text>
</comment>
<dbReference type="AlphaFoldDB" id="A0AAN8Q4U5"/>
<feature type="region of interest" description="Disordered" evidence="9">
    <location>
        <begin position="20"/>
        <end position="49"/>
    </location>
</feature>
<evidence type="ECO:0000256" key="1">
    <source>
        <dbReference type="ARBA" id="ARBA00004496"/>
    </source>
</evidence>
<evidence type="ECO:0000256" key="5">
    <source>
        <dbReference type="ARBA" id="ARBA00022884"/>
    </source>
</evidence>
<keyword evidence="6 8" id="KW-0733">Signal recognition particle</keyword>
<evidence type="ECO:0000256" key="9">
    <source>
        <dbReference type="SAM" id="MobiDB-lite"/>
    </source>
</evidence>
<name>A0AAN8Q4U5_PATCE</name>
<dbReference type="Pfam" id="PF02290">
    <property type="entry name" value="SRP14"/>
    <property type="match status" value="1"/>
</dbReference>
<gene>
    <name evidence="10" type="ORF">SNE40_010414</name>
</gene>
<dbReference type="Gene3D" id="3.30.720.10">
    <property type="entry name" value="Signal recognition particle alu RNA binding heterodimer, srp9/1"/>
    <property type="match status" value="1"/>
</dbReference>
<evidence type="ECO:0000256" key="8">
    <source>
        <dbReference type="RuleBase" id="RU368100"/>
    </source>
</evidence>
<dbReference type="GO" id="GO:0030942">
    <property type="term" value="F:endoplasmic reticulum signal peptide binding"/>
    <property type="evidence" value="ECO:0007669"/>
    <property type="project" value="UniProtKB-UniRule"/>
</dbReference>
<dbReference type="PANTHER" id="PTHR12013">
    <property type="entry name" value="SIGNAL RECOGNITION PARTICLE 14 KD PROTEIN"/>
    <property type="match status" value="1"/>
</dbReference>
<evidence type="ECO:0000313" key="11">
    <source>
        <dbReference type="Proteomes" id="UP001347796"/>
    </source>
</evidence>
<sequence length="107" mass="12167">MLLENDAFLSELTRMFQRSKNSGSVSITMKRWDGHNKPKPRTGNPPEPTEYKCLFRATAKNKKISTVVSQKDVTKFQMAYCTLLKGNLVALKRGEKKDTTKKKTKAT</sequence>
<dbReference type="GO" id="GO:0005786">
    <property type="term" value="C:signal recognition particle, endoplasmic reticulum targeting"/>
    <property type="evidence" value="ECO:0007669"/>
    <property type="project" value="UniProtKB-UniRule"/>
</dbReference>
<keyword evidence="4 8" id="KW-0963">Cytoplasm</keyword>
<comment type="caution">
    <text evidence="10">The sequence shown here is derived from an EMBL/GenBank/DDBJ whole genome shotgun (WGS) entry which is preliminary data.</text>
</comment>
<evidence type="ECO:0000313" key="10">
    <source>
        <dbReference type="EMBL" id="KAK6182820.1"/>
    </source>
</evidence>
<evidence type="ECO:0000256" key="3">
    <source>
        <dbReference type="ARBA" id="ARBA00017926"/>
    </source>
</evidence>
<accession>A0AAN8Q4U5</accession>
<keyword evidence="7 8" id="KW-0687">Ribonucleoprotein</keyword>
<dbReference type="InterPro" id="IPR009018">
    <property type="entry name" value="Signal_recog_particle_SRP9/14"/>
</dbReference>
<evidence type="ECO:0000256" key="4">
    <source>
        <dbReference type="ARBA" id="ARBA00022490"/>
    </source>
</evidence>
<dbReference type="SUPFAM" id="SSF54762">
    <property type="entry name" value="Signal recognition particle alu RNA binding heterodimer, SRP9/14"/>
    <property type="match status" value="1"/>
</dbReference>
<dbReference type="Proteomes" id="UP001347796">
    <property type="component" value="Unassembled WGS sequence"/>
</dbReference>
<comment type="subunit">
    <text evidence="8">Heterodimer with SRP9; binds RNA as heterodimer. Component of a signal recognition particle (SRP) complex that consists of a 7SL RNA molecule of 300 nucleotides and six protein subunits: SRP72, SRP68, SRP54, SRP19, SRP14 and SRP9.</text>
</comment>
<organism evidence="10 11">
    <name type="scientific">Patella caerulea</name>
    <name type="common">Rayed Mediterranean limpet</name>
    <dbReference type="NCBI Taxonomy" id="87958"/>
    <lineage>
        <taxon>Eukaryota</taxon>
        <taxon>Metazoa</taxon>
        <taxon>Spiralia</taxon>
        <taxon>Lophotrochozoa</taxon>
        <taxon>Mollusca</taxon>
        <taxon>Gastropoda</taxon>
        <taxon>Patellogastropoda</taxon>
        <taxon>Patelloidea</taxon>
        <taxon>Patellidae</taxon>
        <taxon>Patella</taxon>
    </lineage>
</organism>
<evidence type="ECO:0000256" key="6">
    <source>
        <dbReference type="ARBA" id="ARBA00023135"/>
    </source>
</evidence>
<reference evidence="10 11" key="1">
    <citation type="submission" date="2024-01" db="EMBL/GenBank/DDBJ databases">
        <title>The genome of the rayed Mediterranean limpet Patella caerulea (Linnaeus, 1758).</title>
        <authorList>
            <person name="Anh-Thu Weber A."/>
            <person name="Halstead-Nussloch G."/>
        </authorList>
    </citation>
    <scope>NUCLEOTIDE SEQUENCE [LARGE SCALE GENOMIC DNA]</scope>
    <source>
        <strain evidence="10">AATW-2023a</strain>
        <tissue evidence="10">Whole specimen</tissue>
    </source>
</reference>
<dbReference type="InterPro" id="IPR003210">
    <property type="entry name" value="Signal_recog_particle_SRP14"/>
</dbReference>
<dbReference type="GO" id="GO:0008312">
    <property type="term" value="F:7S RNA binding"/>
    <property type="evidence" value="ECO:0007669"/>
    <property type="project" value="UniProtKB-UniRule"/>
</dbReference>
<protein>
    <recommendedName>
        <fullName evidence="3 8">Signal recognition particle 14 kDa protein</fullName>
        <shortName evidence="8">SRP14</shortName>
    </recommendedName>
</protein>
<dbReference type="EMBL" id="JAZGQO010000007">
    <property type="protein sequence ID" value="KAK6182820.1"/>
    <property type="molecule type" value="Genomic_DNA"/>
</dbReference>
<evidence type="ECO:0000256" key="2">
    <source>
        <dbReference type="ARBA" id="ARBA00010349"/>
    </source>
</evidence>
<evidence type="ECO:0000256" key="7">
    <source>
        <dbReference type="ARBA" id="ARBA00023274"/>
    </source>
</evidence>
<proteinExistence type="inferred from homology"/>
<keyword evidence="11" id="KW-1185">Reference proteome</keyword>
<comment type="similarity">
    <text evidence="2 8">Belongs to the SRP14 family.</text>
</comment>
<dbReference type="GO" id="GO:0006614">
    <property type="term" value="P:SRP-dependent cotranslational protein targeting to membrane"/>
    <property type="evidence" value="ECO:0007669"/>
    <property type="project" value="UniProtKB-UniRule"/>
</dbReference>
<keyword evidence="5 8" id="KW-0694">RNA-binding</keyword>
<comment type="subcellular location">
    <subcellularLocation>
        <location evidence="1 8">Cytoplasm</location>
    </subcellularLocation>
</comment>